<evidence type="ECO:0000256" key="1">
    <source>
        <dbReference type="ARBA" id="ARBA00008560"/>
    </source>
</evidence>
<evidence type="ECO:0000313" key="6">
    <source>
        <dbReference type="EMBL" id="KFN91564.1"/>
    </source>
</evidence>
<dbReference type="InterPro" id="IPR011332">
    <property type="entry name" value="Ribosomal_zn-bd"/>
</dbReference>
<dbReference type="NCBIfam" id="TIGR01031">
    <property type="entry name" value="rpmF_bact"/>
    <property type="match status" value="1"/>
</dbReference>
<sequence>MAVPARKASKSKKKLRRAHQKILKPEISYDESIGGYRRSHYVSLNGHYKGKKIIK</sequence>
<dbReference type="PANTHER" id="PTHR35534">
    <property type="entry name" value="50S RIBOSOMAL PROTEIN L32"/>
    <property type="match status" value="1"/>
</dbReference>
<evidence type="ECO:0000256" key="2">
    <source>
        <dbReference type="ARBA" id="ARBA00022980"/>
    </source>
</evidence>
<organism evidence="6 7">
    <name type="scientific">Tetragenococcus muriaticus 3MR10-3</name>
    <dbReference type="NCBI Taxonomy" id="1302648"/>
    <lineage>
        <taxon>Bacteria</taxon>
        <taxon>Bacillati</taxon>
        <taxon>Bacillota</taxon>
        <taxon>Bacilli</taxon>
        <taxon>Lactobacillales</taxon>
        <taxon>Enterococcaceae</taxon>
        <taxon>Tetragenococcus</taxon>
    </lineage>
</organism>
<dbReference type="GO" id="GO:0015934">
    <property type="term" value="C:large ribosomal subunit"/>
    <property type="evidence" value="ECO:0007669"/>
    <property type="project" value="InterPro"/>
</dbReference>
<evidence type="ECO:0000256" key="3">
    <source>
        <dbReference type="ARBA" id="ARBA00023274"/>
    </source>
</evidence>
<evidence type="ECO:0000256" key="5">
    <source>
        <dbReference type="HAMAP-Rule" id="MF_00340"/>
    </source>
</evidence>
<dbReference type="SUPFAM" id="SSF57829">
    <property type="entry name" value="Zn-binding ribosomal proteins"/>
    <property type="match status" value="1"/>
</dbReference>
<reference evidence="6 7" key="1">
    <citation type="submission" date="2014-08" db="EMBL/GenBank/DDBJ databases">
        <title>Genome sequence of Tetragenococcus muriaticus.</title>
        <authorList>
            <person name="Chuea-nongthon C."/>
            <person name="Rodtong S."/>
            <person name="Yongsawatdigul J."/>
            <person name="Steele J.L."/>
            <person name="Liu X.-y."/>
            <person name="Speers J."/>
            <person name="Glasner J.D."/>
            <person name="Neeno-Eckwall E.C."/>
        </authorList>
    </citation>
    <scope>NUCLEOTIDE SEQUENCE [LARGE SCALE GENOMIC DNA]</scope>
    <source>
        <strain evidence="6 7">3MR10-3</strain>
    </source>
</reference>
<dbReference type="InterPro" id="IPR002677">
    <property type="entry name" value="Ribosomal_bL32"/>
</dbReference>
<protein>
    <recommendedName>
        <fullName evidence="4 5">Large ribosomal subunit protein bL32</fullName>
    </recommendedName>
</protein>
<keyword evidence="7" id="KW-1185">Reference proteome</keyword>
<dbReference type="HAMAP" id="MF_00340">
    <property type="entry name" value="Ribosomal_bL32"/>
    <property type="match status" value="1"/>
</dbReference>
<dbReference type="EMBL" id="JPVT01000087">
    <property type="protein sequence ID" value="KFN91564.1"/>
    <property type="molecule type" value="Genomic_DNA"/>
</dbReference>
<accession>A0A091C3R9</accession>
<dbReference type="GO" id="GO:0006412">
    <property type="term" value="P:translation"/>
    <property type="evidence" value="ECO:0007669"/>
    <property type="project" value="UniProtKB-UniRule"/>
</dbReference>
<dbReference type="Pfam" id="PF01783">
    <property type="entry name" value="Ribosomal_L32p"/>
    <property type="match status" value="1"/>
</dbReference>
<gene>
    <name evidence="5" type="primary">rpmF</name>
    <name evidence="6" type="ORF">TMU3MR103_0966</name>
</gene>
<dbReference type="PANTHER" id="PTHR35534:SF1">
    <property type="entry name" value="LARGE RIBOSOMAL SUBUNIT PROTEIN BL32"/>
    <property type="match status" value="1"/>
</dbReference>
<keyword evidence="2 5" id="KW-0689">Ribosomal protein</keyword>
<dbReference type="GO" id="GO:0003735">
    <property type="term" value="F:structural constituent of ribosome"/>
    <property type="evidence" value="ECO:0007669"/>
    <property type="project" value="InterPro"/>
</dbReference>
<evidence type="ECO:0000256" key="4">
    <source>
        <dbReference type="ARBA" id="ARBA00035178"/>
    </source>
</evidence>
<evidence type="ECO:0000313" key="7">
    <source>
        <dbReference type="Proteomes" id="UP000029381"/>
    </source>
</evidence>
<keyword evidence="3 5" id="KW-0687">Ribonucleoprotein</keyword>
<dbReference type="Proteomes" id="UP000029381">
    <property type="component" value="Unassembled WGS sequence"/>
</dbReference>
<dbReference type="RefSeq" id="WP_028790696.1">
    <property type="nucleotide sequence ID" value="NZ_JPVT01000087.1"/>
</dbReference>
<comment type="caution">
    <text evidence="6">The sequence shown here is derived from an EMBL/GenBank/DDBJ whole genome shotgun (WGS) entry which is preliminary data.</text>
</comment>
<name>A0A091C3R9_9ENTE</name>
<comment type="similarity">
    <text evidence="1 5">Belongs to the bacterial ribosomal protein bL32 family.</text>
</comment>
<dbReference type="PATRIC" id="fig|1302648.3.peg.938"/>
<dbReference type="AlphaFoldDB" id="A0A091C3R9"/>
<dbReference type="InterPro" id="IPR044957">
    <property type="entry name" value="Ribosomal_bL32_bact"/>
</dbReference>
<proteinExistence type="inferred from homology"/>